<dbReference type="Proteomes" id="UP000772434">
    <property type="component" value="Unassembled WGS sequence"/>
</dbReference>
<evidence type="ECO:0008006" key="5">
    <source>
        <dbReference type="Google" id="ProtNLM"/>
    </source>
</evidence>
<feature type="region of interest" description="Disordered" evidence="1">
    <location>
        <begin position="54"/>
        <end position="73"/>
    </location>
</feature>
<evidence type="ECO:0000256" key="2">
    <source>
        <dbReference type="SAM" id="SignalP"/>
    </source>
</evidence>
<evidence type="ECO:0000256" key="1">
    <source>
        <dbReference type="SAM" id="MobiDB-lite"/>
    </source>
</evidence>
<feature type="compositionally biased region" description="Low complexity" evidence="1">
    <location>
        <begin position="62"/>
        <end position="72"/>
    </location>
</feature>
<organism evidence="3 4">
    <name type="scientific">Rhodocollybia butyracea</name>
    <dbReference type="NCBI Taxonomy" id="206335"/>
    <lineage>
        <taxon>Eukaryota</taxon>
        <taxon>Fungi</taxon>
        <taxon>Dikarya</taxon>
        <taxon>Basidiomycota</taxon>
        <taxon>Agaricomycotina</taxon>
        <taxon>Agaricomycetes</taxon>
        <taxon>Agaricomycetidae</taxon>
        <taxon>Agaricales</taxon>
        <taxon>Marasmiineae</taxon>
        <taxon>Omphalotaceae</taxon>
        <taxon>Rhodocollybia</taxon>
    </lineage>
</organism>
<dbReference type="EMBL" id="JADNRY010000284">
    <property type="protein sequence ID" value="KAF9059704.1"/>
    <property type="molecule type" value="Genomic_DNA"/>
</dbReference>
<evidence type="ECO:0000313" key="4">
    <source>
        <dbReference type="Proteomes" id="UP000772434"/>
    </source>
</evidence>
<dbReference type="AlphaFoldDB" id="A0A9P5TYY4"/>
<sequence>MVVVVVTTLISLVISLLRRTSNSWQWSLAFAATSTFNIEHRLRLRVFPSWRRRETFPHSRTPPKSSSDSSTPAFQSLPILLSLVCCQTAPRCG</sequence>
<feature type="chain" id="PRO_5040119325" description="Secreted protein" evidence="2">
    <location>
        <begin position="24"/>
        <end position="93"/>
    </location>
</feature>
<comment type="caution">
    <text evidence="3">The sequence shown here is derived from an EMBL/GenBank/DDBJ whole genome shotgun (WGS) entry which is preliminary data.</text>
</comment>
<reference evidence="3" key="1">
    <citation type="submission" date="2020-11" db="EMBL/GenBank/DDBJ databases">
        <authorList>
            <consortium name="DOE Joint Genome Institute"/>
            <person name="Ahrendt S."/>
            <person name="Riley R."/>
            <person name="Andreopoulos W."/>
            <person name="Labutti K."/>
            <person name="Pangilinan J."/>
            <person name="Ruiz-Duenas F.J."/>
            <person name="Barrasa J.M."/>
            <person name="Sanchez-Garcia M."/>
            <person name="Camarero S."/>
            <person name="Miyauchi S."/>
            <person name="Serrano A."/>
            <person name="Linde D."/>
            <person name="Babiker R."/>
            <person name="Drula E."/>
            <person name="Ayuso-Fernandez I."/>
            <person name="Pacheco R."/>
            <person name="Padilla G."/>
            <person name="Ferreira P."/>
            <person name="Barriuso J."/>
            <person name="Kellner H."/>
            <person name="Castanera R."/>
            <person name="Alfaro M."/>
            <person name="Ramirez L."/>
            <person name="Pisabarro A.G."/>
            <person name="Kuo A."/>
            <person name="Tritt A."/>
            <person name="Lipzen A."/>
            <person name="He G."/>
            <person name="Yan M."/>
            <person name="Ng V."/>
            <person name="Cullen D."/>
            <person name="Martin F."/>
            <person name="Rosso M.-N."/>
            <person name="Henrissat B."/>
            <person name="Hibbett D."/>
            <person name="Martinez A.T."/>
            <person name="Grigoriev I.V."/>
        </authorList>
    </citation>
    <scope>NUCLEOTIDE SEQUENCE</scope>
    <source>
        <strain evidence="3">AH 40177</strain>
    </source>
</reference>
<protein>
    <recommendedName>
        <fullName evidence="5">Secreted protein</fullName>
    </recommendedName>
</protein>
<feature type="signal peptide" evidence="2">
    <location>
        <begin position="1"/>
        <end position="23"/>
    </location>
</feature>
<evidence type="ECO:0000313" key="3">
    <source>
        <dbReference type="EMBL" id="KAF9059704.1"/>
    </source>
</evidence>
<proteinExistence type="predicted"/>
<gene>
    <name evidence="3" type="ORF">BDP27DRAFT_454597</name>
</gene>
<accession>A0A9P5TYY4</accession>
<keyword evidence="4" id="KW-1185">Reference proteome</keyword>
<name>A0A9P5TYY4_9AGAR</name>
<keyword evidence="2" id="KW-0732">Signal</keyword>